<organism evidence="1 2">
    <name type="scientific">Lactobacillus amylovorus subsp. animalium DSM 16698</name>
    <dbReference type="NCBI Taxonomy" id="695563"/>
    <lineage>
        <taxon>Bacteria</taxon>
        <taxon>Bacillati</taxon>
        <taxon>Bacillota</taxon>
        <taxon>Bacilli</taxon>
        <taxon>Lactobacillales</taxon>
        <taxon>Lactobacillaceae</taxon>
        <taxon>Lactobacillus</taxon>
        <taxon>Lactobacillus amylovorus subsp. animalium</taxon>
    </lineage>
</organism>
<reference evidence="1 2" key="1">
    <citation type="journal article" date="2015" name="Genome Announc.">
        <title>Expanding the biotechnology potential of lactobacilli through comparative genomics of 213 strains and associated genera.</title>
        <authorList>
            <person name="Sun Z."/>
            <person name="Harris H.M."/>
            <person name="McCann A."/>
            <person name="Guo C."/>
            <person name="Argimon S."/>
            <person name="Zhang W."/>
            <person name="Yang X."/>
            <person name="Jeffery I.B."/>
            <person name="Cooney J.C."/>
            <person name="Kagawa T.F."/>
            <person name="Liu W."/>
            <person name="Song Y."/>
            <person name="Salvetti E."/>
            <person name="Wrobel A."/>
            <person name="Rasinkangas P."/>
            <person name="Parkhill J."/>
            <person name="Rea M.C."/>
            <person name="O'Sullivan O."/>
            <person name="Ritari J."/>
            <person name="Douillard F.P."/>
            <person name="Paul Ross R."/>
            <person name="Yang R."/>
            <person name="Briner A.E."/>
            <person name="Felis G.E."/>
            <person name="de Vos W.M."/>
            <person name="Barrangou R."/>
            <person name="Klaenhammer T.R."/>
            <person name="Caufield P.W."/>
            <person name="Cui Y."/>
            <person name="Zhang H."/>
            <person name="O'Toole P.W."/>
        </authorList>
    </citation>
    <scope>NUCLEOTIDE SEQUENCE [LARGE SCALE GENOMIC DNA]</scope>
    <source>
        <strain evidence="1 2">DSM 16698</strain>
    </source>
</reference>
<dbReference type="EMBL" id="JQBQ01000057">
    <property type="protein sequence ID" value="KRN87061.1"/>
    <property type="molecule type" value="Genomic_DNA"/>
</dbReference>
<dbReference type="AlphaFoldDB" id="A0A0R2KHT8"/>
<dbReference type="Proteomes" id="UP000051529">
    <property type="component" value="Unassembled WGS sequence"/>
</dbReference>
<gene>
    <name evidence="1" type="ORF">IV44_GL001548</name>
</gene>
<dbReference type="PATRIC" id="fig|695563.3.peg.1618"/>
<dbReference type="Pfam" id="PF15432">
    <property type="entry name" value="Sec-ASP3"/>
    <property type="match status" value="1"/>
</dbReference>
<evidence type="ECO:0000313" key="1">
    <source>
        <dbReference type="EMBL" id="KRN87061.1"/>
    </source>
</evidence>
<comment type="caution">
    <text evidence="1">The sequence shown here is derived from an EMBL/GenBank/DDBJ whole genome shotgun (WGS) entry which is preliminary data.</text>
</comment>
<dbReference type="NCBIfam" id="TIGR03711">
    <property type="entry name" value="acc_sec_asp3"/>
    <property type="match status" value="1"/>
</dbReference>
<name>A0A0R2KHT8_LACAM</name>
<dbReference type="RefSeq" id="WP_056985839.1">
    <property type="nucleotide sequence ID" value="NZ_JQBQ01000057.1"/>
</dbReference>
<proteinExistence type="predicted"/>
<dbReference type="GO" id="GO:0015031">
    <property type="term" value="P:protein transport"/>
    <property type="evidence" value="ECO:0007669"/>
    <property type="project" value="InterPro"/>
</dbReference>
<dbReference type="InterPro" id="IPR022259">
    <property type="entry name" value="Acessory_Sec_prot_Asp3"/>
</dbReference>
<evidence type="ECO:0000313" key="2">
    <source>
        <dbReference type="Proteomes" id="UP000051529"/>
    </source>
</evidence>
<sequence>MEQVINQIYWESVANTYMYGTRLKVHADKSVEFENNMMAPGKEIVSWHSTTNYQSTKRVPDLPFLVNGNEYQIFIKADAIPEKTCVNRLTFFDAQKDEIKRLEFTDTRYTFTFPKDAVSYTFSIVNAGCKKINFERIQIADQDLPLKILDDIYFNDVINPESDRTLNLILVMDNIHARKIWSKLKVYAGTLPWVVVNISWQGCQKAGTVIKDWLASHKITNFRLISTNTKLNSLIPDIFINHFNVEYYENNAIRSNNVLMQKDLTWYSESVCDPDWLAISKFLHKECEGIK</sequence>
<protein>
    <submittedName>
        <fullName evidence="1">Accessory secretory protein asp3</fullName>
    </submittedName>
</protein>
<accession>A0A0R2KHT8</accession>